<organism evidence="1 2">
    <name type="scientific">Pedobacter quisquiliarum</name>
    <dbReference type="NCBI Taxonomy" id="1834438"/>
    <lineage>
        <taxon>Bacteria</taxon>
        <taxon>Pseudomonadati</taxon>
        <taxon>Bacteroidota</taxon>
        <taxon>Sphingobacteriia</taxon>
        <taxon>Sphingobacteriales</taxon>
        <taxon>Sphingobacteriaceae</taxon>
        <taxon>Pedobacter</taxon>
    </lineage>
</organism>
<dbReference type="PROSITE" id="PS51257">
    <property type="entry name" value="PROKAR_LIPOPROTEIN"/>
    <property type="match status" value="1"/>
</dbReference>
<accession>A0A916UKC1</accession>
<evidence type="ECO:0000313" key="1">
    <source>
        <dbReference type="EMBL" id="GGC74102.1"/>
    </source>
</evidence>
<reference evidence="1" key="2">
    <citation type="submission" date="2020-09" db="EMBL/GenBank/DDBJ databases">
        <authorList>
            <person name="Sun Q."/>
            <person name="Zhou Y."/>
        </authorList>
    </citation>
    <scope>NUCLEOTIDE SEQUENCE</scope>
    <source>
        <strain evidence="1">CGMCC 1.15343</strain>
    </source>
</reference>
<evidence type="ECO:0000313" key="2">
    <source>
        <dbReference type="Proteomes" id="UP000651668"/>
    </source>
</evidence>
<reference evidence="1" key="1">
    <citation type="journal article" date="2014" name="Int. J. Syst. Evol. Microbiol.">
        <title>Complete genome sequence of Corynebacterium casei LMG S-19264T (=DSM 44701T), isolated from a smear-ripened cheese.</title>
        <authorList>
            <consortium name="US DOE Joint Genome Institute (JGI-PGF)"/>
            <person name="Walter F."/>
            <person name="Albersmeier A."/>
            <person name="Kalinowski J."/>
            <person name="Ruckert C."/>
        </authorList>
    </citation>
    <scope>NUCLEOTIDE SEQUENCE</scope>
    <source>
        <strain evidence="1">CGMCC 1.15343</strain>
    </source>
</reference>
<name>A0A916UKC1_9SPHI</name>
<dbReference type="RefSeq" id="WP_188627715.1">
    <property type="nucleotide sequence ID" value="NZ_BMIL01000011.1"/>
</dbReference>
<dbReference type="EMBL" id="BMIL01000011">
    <property type="protein sequence ID" value="GGC74102.1"/>
    <property type="molecule type" value="Genomic_DNA"/>
</dbReference>
<dbReference type="InterPro" id="IPR008969">
    <property type="entry name" value="CarboxyPept-like_regulatory"/>
</dbReference>
<dbReference type="AlphaFoldDB" id="A0A916UKC1"/>
<gene>
    <name evidence="1" type="ORF">GCM10011387_29680</name>
</gene>
<protein>
    <submittedName>
        <fullName evidence="1">Uncharacterized protein</fullName>
    </submittedName>
</protein>
<dbReference type="SUPFAM" id="SSF49464">
    <property type="entry name" value="Carboxypeptidase regulatory domain-like"/>
    <property type="match status" value="1"/>
</dbReference>
<comment type="caution">
    <text evidence="1">The sequence shown here is derived from an EMBL/GenBank/DDBJ whole genome shotgun (WGS) entry which is preliminary data.</text>
</comment>
<keyword evidence="2" id="KW-1185">Reference proteome</keyword>
<sequence>MKAYLLVTLVTLAIAIVSCSSKRPGVNTGSYSINKTQDSSSPLDPLVYGYLYEYGTKLPSIVPRVYVGMELKSKADPASGRYSFSIKPGKYRFLGTGMGYYSTRTKRMTLRQGDSINIDFYLKINETQLVD</sequence>
<proteinExistence type="predicted"/>
<dbReference type="Proteomes" id="UP000651668">
    <property type="component" value="Unassembled WGS sequence"/>
</dbReference>